<evidence type="ECO:0000313" key="12">
    <source>
        <dbReference type="EMBL" id="KAJ3056695.1"/>
    </source>
</evidence>
<dbReference type="GO" id="GO:0005743">
    <property type="term" value="C:mitochondrial inner membrane"/>
    <property type="evidence" value="ECO:0007669"/>
    <property type="project" value="UniProtKB-SubCell"/>
</dbReference>
<accession>A0AAD5X640</accession>
<dbReference type="Pfam" id="PF02284">
    <property type="entry name" value="COX5A"/>
    <property type="match status" value="1"/>
</dbReference>
<comment type="caution">
    <text evidence="12">The sequence shown here is derived from an EMBL/GenBank/DDBJ whole genome shotgun (WGS) entry which is preliminary data.</text>
</comment>
<proteinExistence type="inferred from homology"/>
<evidence type="ECO:0000256" key="9">
    <source>
        <dbReference type="ARBA" id="ARBA00023128"/>
    </source>
</evidence>
<evidence type="ECO:0000256" key="4">
    <source>
        <dbReference type="ARBA" id="ARBA00022617"/>
    </source>
</evidence>
<evidence type="ECO:0000256" key="1">
    <source>
        <dbReference type="ARBA" id="ARBA00004443"/>
    </source>
</evidence>
<keyword evidence="10 11" id="KW-0472">Membrane</keyword>
<dbReference type="InterPro" id="IPR036545">
    <property type="entry name" value="Cyt_c_oxidase_su5A/6_sf"/>
</dbReference>
<dbReference type="GO" id="GO:0045277">
    <property type="term" value="C:respiratory chain complex IV"/>
    <property type="evidence" value="ECO:0007669"/>
    <property type="project" value="UniProtKB-UniRule"/>
</dbReference>
<gene>
    <name evidence="12" type="primary">COX6</name>
    <name evidence="12" type="ORF">HK097_005096</name>
</gene>
<evidence type="ECO:0000256" key="3">
    <source>
        <dbReference type="ARBA" id="ARBA00007972"/>
    </source>
</evidence>
<dbReference type="GO" id="GO:0046872">
    <property type="term" value="F:metal ion binding"/>
    <property type="evidence" value="ECO:0007669"/>
    <property type="project" value="UniProtKB-UniRule"/>
</dbReference>
<dbReference type="SUPFAM" id="SSF48479">
    <property type="entry name" value="Cytochrome c oxidase subunit E"/>
    <property type="match status" value="1"/>
</dbReference>
<reference evidence="12" key="1">
    <citation type="submission" date="2020-05" db="EMBL/GenBank/DDBJ databases">
        <title>Phylogenomic resolution of chytrid fungi.</title>
        <authorList>
            <person name="Stajich J.E."/>
            <person name="Amses K."/>
            <person name="Simmons R."/>
            <person name="Seto K."/>
            <person name="Myers J."/>
            <person name="Bonds A."/>
            <person name="Quandt C.A."/>
            <person name="Barry K."/>
            <person name="Liu P."/>
            <person name="Grigoriev I."/>
            <person name="Longcore J.E."/>
            <person name="James T.Y."/>
        </authorList>
    </citation>
    <scope>NUCLEOTIDE SEQUENCE</scope>
    <source>
        <strain evidence="12">JEL0318</strain>
    </source>
</reference>
<evidence type="ECO:0000256" key="2">
    <source>
        <dbReference type="ARBA" id="ARBA00004673"/>
    </source>
</evidence>
<evidence type="ECO:0000256" key="10">
    <source>
        <dbReference type="ARBA" id="ARBA00023136"/>
    </source>
</evidence>
<comment type="pathway">
    <text evidence="2 11">Energy metabolism; oxidative phosphorylation.</text>
</comment>
<dbReference type="EMBL" id="JADGJD010000024">
    <property type="protein sequence ID" value="KAJ3056695.1"/>
    <property type="molecule type" value="Genomic_DNA"/>
</dbReference>
<evidence type="ECO:0000256" key="7">
    <source>
        <dbReference type="ARBA" id="ARBA00022946"/>
    </source>
</evidence>
<keyword evidence="9 11" id="KW-0496">Mitochondrion</keyword>
<keyword evidence="7 11" id="KW-0809">Transit peptide</keyword>
<dbReference type="GO" id="GO:0006123">
    <property type="term" value="P:mitochondrial electron transport, cytochrome c to oxygen"/>
    <property type="evidence" value="ECO:0007669"/>
    <property type="project" value="UniProtKB-UniRule"/>
</dbReference>
<keyword evidence="6 11" id="KW-0999">Mitochondrion inner membrane</keyword>
<comment type="similarity">
    <text evidence="3 11">Belongs to the cytochrome c oxidase subunit 5A family.</text>
</comment>
<dbReference type="Proteomes" id="UP001212841">
    <property type="component" value="Unassembled WGS sequence"/>
</dbReference>
<name>A0AAD5X640_9FUNG</name>
<evidence type="ECO:0000256" key="8">
    <source>
        <dbReference type="ARBA" id="ARBA00023004"/>
    </source>
</evidence>
<dbReference type="PANTHER" id="PTHR14200:SF11">
    <property type="entry name" value="CYTOCHROME C OXIDASE SUBUNIT 5A, MITOCHONDRIAL"/>
    <property type="match status" value="1"/>
</dbReference>
<comment type="subunit">
    <text evidence="11">Component of the cytochrome c oxidase (complex IV, CIV), a multisubunit enzyme composed of a catalytic core of 3 subunits and several supernumerary subunits.</text>
</comment>
<keyword evidence="13" id="KW-1185">Reference proteome</keyword>
<keyword evidence="8 11" id="KW-0408">Iron</keyword>
<evidence type="ECO:0000256" key="11">
    <source>
        <dbReference type="RuleBase" id="RU368103"/>
    </source>
</evidence>
<keyword evidence="4 11" id="KW-0349">Heme</keyword>
<evidence type="ECO:0000256" key="5">
    <source>
        <dbReference type="ARBA" id="ARBA00022723"/>
    </source>
</evidence>
<dbReference type="Gene3D" id="1.25.40.40">
    <property type="entry name" value="Cytochrome c oxidase, subunit Va/VI"/>
    <property type="match status" value="1"/>
</dbReference>
<evidence type="ECO:0000313" key="13">
    <source>
        <dbReference type="Proteomes" id="UP001212841"/>
    </source>
</evidence>
<dbReference type="InterPro" id="IPR003204">
    <property type="entry name" value="Cyt_c_oxidase_su5A/6"/>
</dbReference>
<dbReference type="AlphaFoldDB" id="A0AAD5X640"/>
<keyword evidence="5 11" id="KW-0479">Metal-binding</keyword>
<organism evidence="12 13">
    <name type="scientific">Rhizophlyctis rosea</name>
    <dbReference type="NCBI Taxonomy" id="64517"/>
    <lineage>
        <taxon>Eukaryota</taxon>
        <taxon>Fungi</taxon>
        <taxon>Fungi incertae sedis</taxon>
        <taxon>Chytridiomycota</taxon>
        <taxon>Chytridiomycota incertae sedis</taxon>
        <taxon>Chytridiomycetes</taxon>
        <taxon>Rhizophlyctidales</taxon>
        <taxon>Rhizophlyctidaceae</taxon>
        <taxon>Rhizophlyctis</taxon>
    </lineage>
</organism>
<comment type="subcellular location">
    <subcellularLocation>
        <location evidence="1 11">Mitochondrion inner membrane</location>
        <topology evidence="1 11">Peripheral membrane protein</topology>
        <orientation evidence="1 11">Matrix side</orientation>
    </subcellularLocation>
</comment>
<comment type="function">
    <text evidence="11">Component of the cytochrome c oxidase, the last enzyme in the mitochondrial electron transport chain which drives oxidative phosphorylation. The respiratory chain contains 3 multisubunit complexes succinate dehydrogenase (complex II, CII), ubiquinol-cytochrome c oxidoreductase (cytochrome b-c1 complex, complex III, CIII) and cytochrome c oxidase (complex IV, CIV), that cooperate to transfer electrons derived from NADH and succinate to molecular oxygen, creating an electrochemical gradient over the inner membrane that drives transmembrane transport and the ATP synthase. Cytochrome c oxidase is the component of the respiratory chain that catalyzes the reduction of oxygen to water. Electrons originating from reduced cytochrome c in the intermembrane space (IMS) are transferred via the dinuclear copper A center (CU(A)) of subunit 2 and heme A of subunit 1 to the active site in subunit 1, a binuclear center (BNC) formed by heme A3 and copper B (CU(B)). The BNC reduces molecular oxygen to 2 water molecules using 4 electrons from cytochrome c in the IMS and 4 protons from the mitochondrial matrix.</text>
</comment>
<protein>
    <recommendedName>
        <fullName evidence="11">Cytochrome c oxidase subunit 6, mitochondrial</fullName>
    </recommendedName>
    <alternativeName>
        <fullName evidence="11">Cytochrome c oxidase polypeptide VI</fullName>
    </alternativeName>
</protein>
<evidence type="ECO:0000256" key="6">
    <source>
        <dbReference type="ARBA" id="ARBA00022792"/>
    </source>
</evidence>
<dbReference type="PANTHER" id="PTHR14200">
    <property type="entry name" value="CYTOCHROME C OXIDASE POLYPEPTIDE"/>
    <property type="match status" value="1"/>
</dbReference>
<sequence length="175" mass="20251">MTRFLRLLPAVGRIAARPRVFRATPSLTRTYAGPAGHDNLDTTVKNYPNEDDLARLYELDPGSKADYGIYVQLWRKHFQECEDDFELERGLNHIFATDWVPSIEVIEDALRAARRHNQFATAVRILEALENKADKGEYQGYLNQLKPLLEEYGIPEKKDLGQFKKVLDLPFWMRA</sequence>